<comment type="caution">
    <text evidence="10">The sequence shown here is derived from an EMBL/GenBank/DDBJ whole genome shotgun (WGS) entry which is preliminary data.</text>
</comment>
<feature type="region of interest" description="Disordered" evidence="7">
    <location>
        <begin position="108"/>
        <end position="127"/>
    </location>
</feature>
<dbReference type="RefSeq" id="WP_209706814.1">
    <property type="nucleotide sequence ID" value="NZ_JAGIOO010000001.1"/>
</dbReference>
<dbReference type="PRINTS" id="PR00723">
    <property type="entry name" value="SUBTILISIN"/>
</dbReference>
<keyword evidence="4 5" id="KW-0720">Serine protease</keyword>
<dbReference type="Gene3D" id="3.40.50.200">
    <property type="entry name" value="Peptidase S8/S53 domain"/>
    <property type="match status" value="1"/>
</dbReference>
<feature type="active site" description="Charge relay system" evidence="5">
    <location>
        <position position="198"/>
    </location>
</feature>
<dbReference type="InterPro" id="IPR023828">
    <property type="entry name" value="Peptidase_S8_Ser-AS"/>
</dbReference>
<feature type="active site" description="Charge relay system" evidence="5">
    <location>
        <position position="389"/>
    </location>
</feature>
<feature type="chain" id="PRO_5046582049" evidence="8">
    <location>
        <begin position="26"/>
        <end position="465"/>
    </location>
</feature>
<dbReference type="EMBL" id="JAGIOO010000001">
    <property type="protein sequence ID" value="MBP2473553.1"/>
    <property type="molecule type" value="Genomic_DNA"/>
</dbReference>
<evidence type="ECO:0000256" key="8">
    <source>
        <dbReference type="SAM" id="SignalP"/>
    </source>
</evidence>
<evidence type="ECO:0000256" key="3">
    <source>
        <dbReference type="ARBA" id="ARBA00022801"/>
    </source>
</evidence>
<dbReference type="InterPro" id="IPR036852">
    <property type="entry name" value="Peptidase_S8/S53_dom_sf"/>
</dbReference>
<evidence type="ECO:0000259" key="9">
    <source>
        <dbReference type="Pfam" id="PF00082"/>
    </source>
</evidence>
<evidence type="ECO:0000256" key="4">
    <source>
        <dbReference type="ARBA" id="ARBA00022825"/>
    </source>
</evidence>
<keyword evidence="11" id="KW-1185">Reference proteome</keyword>
<proteinExistence type="inferred from homology"/>
<dbReference type="Pfam" id="PF00082">
    <property type="entry name" value="Peptidase_S8"/>
    <property type="match status" value="1"/>
</dbReference>
<dbReference type="PANTHER" id="PTHR43806:SF11">
    <property type="entry name" value="CEREVISIN-RELATED"/>
    <property type="match status" value="1"/>
</dbReference>
<dbReference type="InterPro" id="IPR023827">
    <property type="entry name" value="Peptidase_S8_Asp-AS"/>
</dbReference>
<feature type="domain" description="Peptidase S8/S53" evidence="9">
    <location>
        <begin position="149"/>
        <end position="428"/>
    </location>
</feature>
<dbReference type="InterPro" id="IPR015500">
    <property type="entry name" value="Peptidase_S8_subtilisin-rel"/>
</dbReference>
<dbReference type="PROSITE" id="PS00137">
    <property type="entry name" value="SUBTILASE_HIS"/>
    <property type="match status" value="1"/>
</dbReference>
<reference evidence="10 11" key="1">
    <citation type="submission" date="2021-03" db="EMBL/GenBank/DDBJ databases">
        <title>Sequencing the genomes of 1000 actinobacteria strains.</title>
        <authorList>
            <person name="Klenk H.-P."/>
        </authorList>
    </citation>
    <scope>NUCLEOTIDE SEQUENCE [LARGE SCALE GENOMIC DNA]</scope>
    <source>
        <strain evidence="10 11">DSM 44580</strain>
    </source>
</reference>
<dbReference type="PROSITE" id="PS51892">
    <property type="entry name" value="SUBTILASE"/>
    <property type="match status" value="1"/>
</dbReference>
<accession>A0ABS5AAD9</accession>
<evidence type="ECO:0000256" key="6">
    <source>
        <dbReference type="RuleBase" id="RU003355"/>
    </source>
</evidence>
<dbReference type="InterPro" id="IPR050131">
    <property type="entry name" value="Peptidase_S8_subtilisin-like"/>
</dbReference>
<evidence type="ECO:0000313" key="11">
    <source>
        <dbReference type="Proteomes" id="UP001519363"/>
    </source>
</evidence>
<keyword evidence="8" id="KW-0732">Signal</keyword>
<evidence type="ECO:0000256" key="1">
    <source>
        <dbReference type="ARBA" id="ARBA00011073"/>
    </source>
</evidence>
<dbReference type="SUPFAM" id="SSF52743">
    <property type="entry name" value="Subtilisin-like"/>
    <property type="match status" value="1"/>
</dbReference>
<evidence type="ECO:0000313" key="10">
    <source>
        <dbReference type="EMBL" id="MBP2473553.1"/>
    </source>
</evidence>
<evidence type="ECO:0000256" key="7">
    <source>
        <dbReference type="SAM" id="MobiDB-lite"/>
    </source>
</evidence>
<protein>
    <submittedName>
        <fullName evidence="10">Subtilisin family serine protease</fullName>
    </submittedName>
</protein>
<dbReference type="GO" id="GO:0008233">
    <property type="term" value="F:peptidase activity"/>
    <property type="evidence" value="ECO:0007669"/>
    <property type="project" value="UniProtKB-KW"/>
</dbReference>
<feature type="signal peptide" evidence="8">
    <location>
        <begin position="1"/>
        <end position="25"/>
    </location>
</feature>
<keyword evidence="2 5" id="KW-0645">Protease</keyword>
<feature type="active site" description="Charge relay system" evidence="5">
    <location>
        <position position="157"/>
    </location>
</feature>
<evidence type="ECO:0000256" key="2">
    <source>
        <dbReference type="ARBA" id="ARBA00022670"/>
    </source>
</evidence>
<dbReference type="PROSITE" id="PS00138">
    <property type="entry name" value="SUBTILASE_SER"/>
    <property type="match status" value="1"/>
</dbReference>
<comment type="similarity">
    <text evidence="1 5 6">Belongs to the peptidase S8 family.</text>
</comment>
<dbReference type="PANTHER" id="PTHR43806">
    <property type="entry name" value="PEPTIDASE S8"/>
    <property type="match status" value="1"/>
</dbReference>
<dbReference type="PROSITE" id="PS00136">
    <property type="entry name" value="SUBTILASE_ASP"/>
    <property type="match status" value="1"/>
</dbReference>
<evidence type="ECO:0000256" key="5">
    <source>
        <dbReference type="PROSITE-ProRule" id="PRU01240"/>
    </source>
</evidence>
<sequence length="465" mass="48445">MRTPWRATLAAALLLPVTLAPSAAAAPAPVAEVLPHVVTTAPGVLAGWWAEHEVRRLGGTVVHAYPQIGVLVAYAAEADFAARLRRSPGITEVGATRTTKVPTTYFAPRRDVGWTGPTPPPATPPKEGEAWDAPVLGLDAAHRVTQGSRRVLVGVLDTGVDDTHPDLARAVDTRSSVSCLSGWPDRSPGAWRPTLDGHGTHVAGTIAARRDGTGVVGVAPGVRVAAVKLAERDDTETAESMVCGFMWAAQQGMAVTNNSYRSTPWRYNCPADADQRAIKDAVARAVAHAQRKGVLVVASAGNAGLDLANRRTDAESPADGTPVRRDIDNTCVRLPHELPGVLGAGAVDEKLAKARFSNHGVGPVAVAAPGVRVWSTVPGGNYAAYSGTSMAAPHVTGVAALLASKHPWWGPDRLAAAVRDSATPQACPDFYDPNGDGKADAVCVGGAENSFYGRGIVNAEHALQR</sequence>
<name>A0ABS5AAD9_9PSEU</name>
<dbReference type="InterPro" id="IPR022398">
    <property type="entry name" value="Peptidase_S8_His-AS"/>
</dbReference>
<gene>
    <name evidence="10" type="ORF">JOF53_002425</name>
</gene>
<organism evidence="10 11">
    <name type="scientific">Crossiella equi</name>
    <dbReference type="NCBI Taxonomy" id="130796"/>
    <lineage>
        <taxon>Bacteria</taxon>
        <taxon>Bacillati</taxon>
        <taxon>Actinomycetota</taxon>
        <taxon>Actinomycetes</taxon>
        <taxon>Pseudonocardiales</taxon>
        <taxon>Pseudonocardiaceae</taxon>
        <taxon>Crossiella</taxon>
    </lineage>
</organism>
<dbReference type="InterPro" id="IPR000209">
    <property type="entry name" value="Peptidase_S8/S53_dom"/>
</dbReference>
<keyword evidence="3 5" id="KW-0378">Hydrolase</keyword>
<dbReference type="GO" id="GO:0006508">
    <property type="term" value="P:proteolysis"/>
    <property type="evidence" value="ECO:0007669"/>
    <property type="project" value="UniProtKB-KW"/>
</dbReference>
<dbReference type="Proteomes" id="UP001519363">
    <property type="component" value="Unassembled WGS sequence"/>
</dbReference>